<dbReference type="AlphaFoldDB" id="A0A7W7QFX0"/>
<accession>A0A7W7QFX0</accession>
<evidence type="ECO:0000256" key="1">
    <source>
        <dbReference type="SAM" id="SignalP"/>
    </source>
</evidence>
<dbReference type="RefSeq" id="WP_184816620.1">
    <property type="nucleotide sequence ID" value="NZ_JACHJQ010000015.1"/>
</dbReference>
<organism evidence="2 3">
    <name type="scientific">Actinophytocola algeriensis</name>
    <dbReference type="NCBI Taxonomy" id="1768010"/>
    <lineage>
        <taxon>Bacteria</taxon>
        <taxon>Bacillati</taxon>
        <taxon>Actinomycetota</taxon>
        <taxon>Actinomycetes</taxon>
        <taxon>Pseudonocardiales</taxon>
        <taxon>Pseudonocardiaceae</taxon>
    </lineage>
</organism>
<keyword evidence="1" id="KW-0732">Signal</keyword>
<evidence type="ECO:0000313" key="3">
    <source>
        <dbReference type="Proteomes" id="UP000520767"/>
    </source>
</evidence>
<dbReference type="EMBL" id="JACHJQ010000015">
    <property type="protein sequence ID" value="MBB4912634.1"/>
    <property type="molecule type" value="Genomic_DNA"/>
</dbReference>
<proteinExistence type="predicted"/>
<feature type="chain" id="PRO_5030947968" description="Secreted protein" evidence="1">
    <location>
        <begin position="29"/>
        <end position="146"/>
    </location>
</feature>
<evidence type="ECO:0008006" key="4">
    <source>
        <dbReference type="Google" id="ProtNLM"/>
    </source>
</evidence>
<protein>
    <recommendedName>
        <fullName evidence="4">Secreted protein</fullName>
    </recommendedName>
</protein>
<sequence length="146" mass="15404">MKKRLFTLMSAVVVGVLGLLVPASPAAAEDCGGNLIYRERAWAGGVAVGELVVYYNAANGNNCARFNHLGPSWGVTRSTNVTIYKCSTNNPGASGCSPVAQDSDPGNFAHYAGPVRVHAPNNCVMAQGYIFWNGSNRQAWSPLIGC</sequence>
<feature type="signal peptide" evidence="1">
    <location>
        <begin position="1"/>
        <end position="28"/>
    </location>
</feature>
<gene>
    <name evidence="2" type="ORF">FHR82_008906</name>
</gene>
<keyword evidence="3" id="KW-1185">Reference proteome</keyword>
<comment type="caution">
    <text evidence="2">The sequence shown here is derived from an EMBL/GenBank/DDBJ whole genome shotgun (WGS) entry which is preliminary data.</text>
</comment>
<dbReference type="Proteomes" id="UP000520767">
    <property type="component" value="Unassembled WGS sequence"/>
</dbReference>
<name>A0A7W7QFX0_9PSEU</name>
<reference evidence="2 3" key="1">
    <citation type="submission" date="2020-08" db="EMBL/GenBank/DDBJ databases">
        <title>Genomic Encyclopedia of Type Strains, Phase III (KMG-III): the genomes of soil and plant-associated and newly described type strains.</title>
        <authorList>
            <person name="Whitman W."/>
        </authorList>
    </citation>
    <scope>NUCLEOTIDE SEQUENCE [LARGE SCALE GENOMIC DNA]</scope>
    <source>
        <strain evidence="2 3">CECT 8960</strain>
    </source>
</reference>
<evidence type="ECO:0000313" key="2">
    <source>
        <dbReference type="EMBL" id="MBB4912634.1"/>
    </source>
</evidence>